<evidence type="ECO:0008006" key="3">
    <source>
        <dbReference type="Google" id="ProtNLM"/>
    </source>
</evidence>
<dbReference type="Proteomes" id="UP000814074">
    <property type="component" value="Unassembled WGS sequence"/>
</dbReference>
<dbReference type="InterPro" id="IPR007833">
    <property type="entry name" value="Capsule_polysaccharide_synth"/>
</dbReference>
<sequence length="607" mass="66810">MKILLYVEPHPVRDSFEEFSGIGAYLAESLLKQIDSNDLDLRILSNNAVIDVICGKVPQASIICERPTGIESKQIEDYKSAWGKSNIDVWIDLTNGTGLASDLYVSMLGRIYQKYPFDAVVLWSENGAVRRFCDTYDLIVLHGELGPTRSPFIETMYFDPAGTNGNAAARQAMISDLSLKNYPVQTWLGPKSRHENNPEGIGIVDVPYTATPDPITSLVKFPFIYVPLQLADDLNTIKNSDFEGPLDFLQKVLPDFISQGYHVVIKPHPGSLSRPYNLIEETKALIYARTFNESVTILDRSVTVTRSLRLISQAAYVCTINSSVGYEALLLGKKALIMGDAMYDVGGTLKVSLDDIRKLERVPNNPSYVRSLFNFMSGHLLINKDIVGTGKPIVDILLFLRDMKSQGIAPTQALYWQNWINKFKYGINWLDDDVADDETVPEPLDIFGNLKLLASKTKTIKISNGVATITARESGRAVACGSAKVLDKLFVGNIDIISPVDGKKGVTKIEGWAIDDKLRQAALILVIKDNAVLSSQHVVVARLDTADFLRELANSPIRTFPSNCGFRVEVPASISDKCGHCIALLTSDNTILIVNGKLGSLTGGCRS</sequence>
<evidence type="ECO:0000313" key="2">
    <source>
        <dbReference type="Proteomes" id="UP000814074"/>
    </source>
</evidence>
<gene>
    <name evidence="1" type="ORF">GIW47_28095</name>
</gene>
<dbReference type="RefSeq" id="WP_236301372.1">
    <property type="nucleotide sequence ID" value="NZ_WKDU01000064.1"/>
</dbReference>
<protein>
    <recommendedName>
        <fullName evidence="3">Capsule polysaccharide biosynthesis protein</fullName>
    </recommendedName>
</protein>
<keyword evidence="2" id="KW-1185">Reference proteome</keyword>
<dbReference type="Pfam" id="PF05159">
    <property type="entry name" value="Capsule_synth"/>
    <property type="match status" value="1"/>
</dbReference>
<accession>A0ABS9FYH9</accession>
<name>A0ABS9FYH9_9PSED</name>
<proteinExistence type="predicted"/>
<comment type="caution">
    <text evidence="1">The sequence shown here is derived from an EMBL/GenBank/DDBJ whole genome shotgun (WGS) entry which is preliminary data.</text>
</comment>
<dbReference type="EMBL" id="WKDU01000064">
    <property type="protein sequence ID" value="MCF5156456.1"/>
    <property type="molecule type" value="Genomic_DNA"/>
</dbReference>
<reference evidence="1 2" key="1">
    <citation type="submission" date="2019-11" db="EMBL/GenBank/DDBJ databases">
        <title>Epiphytic Pseudomonas syringae from cherry orchards.</title>
        <authorList>
            <person name="Hulin M.T."/>
        </authorList>
    </citation>
    <scope>NUCLEOTIDE SEQUENCE [LARGE SCALE GENOMIC DNA]</scope>
    <source>
        <strain evidence="1 2">PA-6-3B</strain>
    </source>
</reference>
<organism evidence="1 2">
    <name type="scientific">Pseudomonas lactis</name>
    <dbReference type="NCBI Taxonomy" id="1615674"/>
    <lineage>
        <taxon>Bacteria</taxon>
        <taxon>Pseudomonadati</taxon>
        <taxon>Pseudomonadota</taxon>
        <taxon>Gammaproteobacteria</taxon>
        <taxon>Pseudomonadales</taxon>
        <taxon>Pseudomonadaceae</taxon>
        <taxon>Pseudomonas</taxon>
    </lineage>
</organism>
<evidence type="ECO:0000313" key="1">
    <source>
        <dbReference type="EMBL" id="MCF5156456.1"/>
    </source>
</evidence>